<dbReference type="OrthoDB" id="129104at2759"/>
<protein>
    <submittedName>
        <fullName evidence="2">Uncharacterized protein</fullName>
    </submittedName>
</protein>
<comment type="caution">
    <text evidence="2">The sequence shown here is derived from an EMBL/GenBank/DDBJ whole genome shotgun (WGS) entry which is preliminary data.</text>
</comment>
<evidence type="ECO:0000256" key="1">
    <source>
        <dbReference type="SAM" id="MobiDB-lite"/>
    </source>
</evidence>
<feature type="compositionally biased region" description="Acidic residues" evidence="1">
    <location>
        <begin position="1"/>
        <end position="24"/>
    </location>
</feature>
<evidence type="ECO:0000313" key="2">
    <source>
        <dbReference type="EMBL" id="POM58792.1"/>
    </source>
</evidence>
<organism evidence="2 3">
    <name type="scientific">Phytophthora palmivora</name>
    <dbReference type="NCBI Taxonomy" id="4796"/>
    <lineage>
        <taxon>Eukaryota</taxon>
        <taxon>Sar</taxon>
        <taxon>Stramenopiles</taxon>
        <taxon>Oomycota</taxon>
        <taxon>Peronosporomycetes</taxon>
        <taxon>Peronosporales</taxon>
        <taxon>Peronosporaceae</taxon>
        <taxon>Phytophthora</taxon>
    </lineage>
</organism>
<keyword evidence="3" id="KW-1185">Reference proteome</keyword>
<proteinExistence type="predicted"/>
<dbReference type="AlphaFoldDB" id="A0A2P4WZR7"/>
<dbReference type="Proteomes" id="UP000237271">
    <property type="component" value="Unassembled WGS sequence"/>
</dbReference>
<gene>
    <name evidence="2" type="ORF">PHPALM_36515</name>
</gene>
<reference evidence="2 3" key="1">
    <citation type="journal article" date="2017" name="Genome Biol. Evol.">
        <title>Phytophthora megakarya and P. palmivora, closely related causal agents of cacao black pod rot, underwent increases in genome sizes and gene numbers by different mechanisms.</title>
        <authorList>
            <person name="Ali S.S."/>
            <person name="Shao J."/>
            <person name="Lary D.J."/>
            <person name="Kronmiller B."/>
            <person name="Shen D."/>
            <person name="Strem M.D."/>
            <person name="Amoako-Attah I."/>
            <person name="Akrofi A.Y."/>
            <person name="Begoude B.A."/>
            <person name="Ten Hoopen G.M."/>
            <person name="Coulibaly K."/>
            <person name="Kebe B.I."/>
            <person name="Melnick R.L."/>
            <person name="Guiltinan M.J."/>
            <person name="Tyler B.M."/>
            <person name="Meinhardt L.W."/>
            <person name="Bailey B.A."/>
        </authorList>
    </citation>
    <scope>NUCLEOTIDE SEQUENCE [LARGE SCALE GENOMIC DNA]</scope>
    <source>
        <strain evidence="3">sbr112.9</strain>
    </source>
</reference>
<dbReference type="EMBL" id="NCKW01020152">
    <property type="protein sequence ID" value="POM58792.1"/>
    <property type="molecule type" value="Genomic_DNA"/>
</dbReference>
<sequence length="144" mass="16317">MWDQEDEEDDASEESEWNDDDASNSDEVSASEASVGEFPELGSEEEFEEVDSSIILNDEELREKVTSLIQGDRCEDQCLRGKTADLQNFLCSMSQMTTQEKKQSILTSLAVLMKTDTAVRRRGTGERQLFAYYLPLIGRVCRKS</sequence>
<evidence type="ECO:0000313" key="3">
    <source>
        <dbReference type="Proteomes" id="UP000237271"/>
    </source>
</evidence>
<name>A0A2P4WZR7_9STRA</name>
<feature type="region of interest" description="Disordered" evidence="1">
    <location>
        <begin position="1"/>
        <end position="53"/>
    </location>
</feature>
<accession>A0A2P4WZR7</accession>
<feature type="compositionally biased region" description="Acidic residues" evidence="1">
    <location>
        <begin position="42"/>
        <end position="51"/>
    </location>
</feature>